<evidence type="ECO:0000313" key="2">
    <source>
        <dbReference type="Proteomes" id="UP000756860"/>
    </source>
</evidence>
<keyword evidence="2" id="KW-1185">Reference proteome</keyword>
<sequence length="80" mass="9217">MHLEFHKIAEEEVPTVIAQCDACGGVIHIPERDFLLSRPLDCTSCHHQRYLSYREYVTLADAFAAQLLNYTVARWNRGKP</sequence>
<accession>A0ABS5SG53</accession>
<evidence type="ECO:0000313" key="1">
    <source>
        <dbReference type="EMBL" id="MBT0654337.1"/>
    </source>
</evidence>
<proteinExistence type="predicted"/>
<gene>
    <name evidence="1" type="ORF">KI810_14830</name>
</gene>
<name>A0ABS5SG53_9BACT</name>
<dbReference type="RefSeq" id="WP_214176342.1">
    <property type="nucleotide sequence ID" value="NZ_JAHCVK010000009.1"/>
</dbReference>
<protein>
    <submittedName>
        <fullName evidence="1">Uncharacterized protein</fullName>
    </submittedName>
</protein>
<dbReference type="EMBL" id="JAHCVK010000009">
    <property type="protein sequence ID" value="MBT0654337.1"/>
    <property type="molecule type" value="Genomic_DNA"/>
</dbReference>
<dbReference type="Proteomes" id="UP000756860">
    <property type="component" value="Unassembled WGS sequence"/>
</dbReference>
<reference evidence="1 2" key="1">
    <citation type="submission" date="2021-05" db="EMBL/GenBank/DDBJ databases">
        <title>The draft genome of Geobacter luticola JCM 17780.</title>
        <authorList>
            <person name="Xu Z."/>
            <person name="Masuda Y."/>
            <person name="Itoh H."/>
            <person name="Senoo K."/>
        </authorList>
    </citation>
    <scope>NUCLEOTIDE SEQUENCE [LARGE SCALE GENOMIC DNA]</scope>
    <source>
        <strain evidence="1 2">JCM 17780</strain>
    </source>
</reference>
<comment type="caution">
    <text evidence="1">The sequence shown here is derived from an EMBL/GenBank/DDBJ whole genome shotgun (WGS) entry which is preliminary data.</text>
</comment>
<organism evidence="1 2">
    <name type="scientific">Geomobilimonas luticola</name>
    <dbReference type="NCBI Taxonomy" id="1114878"/>
    <lineage>
        <taxon>Bacteria</taxon>
        <taxon>Pseudomonadati</taxon>
        <taxon>Thermodesulfobacteriota</taxon>
        <taxon>Desulfuromonadia</taxon>
        <taxon>Geobacterales</taxon>
        <taxon>Geobacteraceae</taxon>
        <taxon>Geomobilimonas</taxon>
    </lineage>
</organism>